<proteinExistence type="predicted"/>
<evidence type="ECO:0000313" key="4">
    <source>
        <dbReference type="Proteomes" id="UP000813824"/>
    </source>
</evidence>
<gene>
    <name evidence="3" type="ORF">BXZ70DRAFT_963811</name>
</gene>
<dbReference type="EMBL" id="JAEVFJ010000071">
    <property type="protein sequence ID" value="KAH8074811.1"/>
    <property type="molecule type" value="Genomic_DNA"/>
</dbReference>
<dbReference type="SUPFAM" id="SSF52540">
    <property type="entry name" value="P-loop containing nucleoside triphosphate hydrolases"/>
    <property type="match status" value="1"/>
</dbReference>
<evidence type="ECO:0000259" key="2">
    <source>
        <dbReference type="Pfam" id="PF01926"/>
    </source>
</evidence>
<dbReference type="InterPro" id="IPR027417">
    <property type="entry name" value="P-loop_NTPase"/>
</dbReference>
<protein>
    <submittedName>
        <fullName evidence="3">P-loop containing nucleoside triphosphate hydrolase protein</fullName>
    </submittedName>
</protein>
<keyword evidence="3" id="KW-0378">Hydrolase</keyword>
<name>A0A8K0UCP1_9AGAR</name>
<keyword evidence="4" id="KW-1185">Reference proteome</keyword>
<comment type="caution">
    <text evidence="3">The sequence shown here is derived from an EMBL/GenBank/DDBJ whole genome shotgun (WGS) entry which is preliminary data.</text>
</comment>
<dbReference type="GO" id="GO:0005525">
    <property type="term" value="F:GTP binding"/>
    <property type="evidence" value="ECO:0007669"/>
    <property type="project" value="InterPro"/>
</dbReference>
<dbReference type="OrthoDB" id="8954335at2759"/>
<dbReference type="Gene3D" id="3.40.50.300">
    <property type="entry name" value="P-loop containing nucleotide triphosphate hydrolases"/>
    <property type="match status" value="1"/>
</dbReference>
<dbReference type="CDD" id="cd00882">
    <property type="entry name" value="Ras_like_GTPase"/>
    <property type="match status" value="1"/>
</dbReference>
<organism evidence="3 4">
    <name type="scientific">Cristinia sonorae</name>
    <dbReference type="NCBI Taxonomy" id="1940300"/>
    <lineage>
        <taxon>Eukaryota</taxon>
        <taxon>Fungi</taxon>
        <taxon>Dikarya</taxon>
        <taxon>Basidiomycota</taxon>
        <taxon>Agaricomycotina</taxon>
        <taxon>Agaricomycetes</taxon>
        <taxon>Agaricomycetidae</taxon>
        <taxon>Agaricales</taxon>
        <taxon>Pleurotineae</taxon>
        <taxon>Stephanosporaceae</taxon>
        <taxon>Cristinia</taxon>
    </lineage>
</organism>
<accession>A0A8K0UCP1</accession>
<sequence>MPSKHSTSGSKPGMRQQKPIVIAVMGATGTGKSTFINLASGASLGVGNGLKSCTSDVGYSHEFVLFGRRIVLIDTPGFDDTTKSDTDILKLIALHLSSTYEEGFILSGVIYMHRISDFRVGGVSRRNFSMFRKLCGEETLRNVLIVTNMWGLVDPERGEERERELKTDDLLFKPVLDKGAEMVRHDNTLESAQTILNRLIQNHPEPLRIQRELVDEGMDISETGAGVELAAELAAVIKKHKEDLEAIQREMNEALAAKDMETKQELEEAKKEIVDRMMKVEEDRDRLSREYAEEKRRSDEEMQQIRDQLKAEAAERAQRQREFDRLQREYTESSNRSREENEKLQRRMNELQSMPRRRGGFFSQLGGAITSLLRGDF</sequence>
<dbReference type="InterPro" id="IPR006073">
    <property type="entry name" value="GTP-bd"/>
</dbReference>
<dbReference type="Proteomes" id="UP000813824">
    <property type="component" value="Unassembled WGS sequence"/>
</dbReference>
<feature type="domain" description="G" evidence="2">
    <location>
        <begin position="22"/>
        <end position="79"/>
    </location>
</feature>
<evidence type="ECO:0000256" key="1">
    <source>
        <dbReference type="SAM" id="MobiDB-lite"/>
    </source>
</evidence>
<dbReference type="AlphaFoldDB" id="A0A8K0UCP1"/>
<feature type="region of interest" description="Disordered" evidence="1">
    <location>
        <begin position="282"/>
        <end position="346"/>
    </location>
</feature>
<dbReference type="GO" id="GO:0016787">
    <property type="term" value="F:hydrolase activity"/>
    <property type="evidence" value="ECO:0007669"/>
    <property type="project" value="UniProtKB-KW"/>
</dbReference>
<evidence type="ECO:0000313" key="3">
    <source>
        <dbReference type="EMBL" id="KAH8074811.1"/>
    </source>
</evidence>
<reference evidence="3" key="1">
    <citation type="journal article" date="2021" name="New Phytol.">
        <title>Evolutionary innovations through gain and loss of genes in the ectomycorrhizal Boletales.</title>
        <authorList>
            <person name="Wu G."/>
            <person name="Miyauchi S."/>
            <person name="Morin E."/>
            <person name="Kuo A."/>
            <person name="Drula E."/>
            <person name="Varga T."/>
            <person name="Kohler A."/>
            <person name="Feng B."/>
            <person name="Cao Y."/>
            <person name="Lipzen A."/>
            <person name="Daum C."/>
            <person name="Hundley H."/>
            <person name="Pangilinan J."/>
            <person name="Johnson J."/>
            <person name="Barry K."/>
            <person name="LaButti K."/>
            <person name="Ng V."/>
            <person name="Ahrendt S."/>
            <person name="Min B."/>
            <person name="Choi I.G."/>
            <person name="Park H."/>
            <person name="Plett J.M."/>
            <person name="Magnuson J."/>
            <person name="Spatafora J.W."/>
            <person name="Nagy L.G."/>
            <person name="Henrissat B."/>
            <person name="Grigoriev I.V."/>
            <person name="Yang Z.L."/>
            <person name="Xu J."/>
            <person name="Martin F.M."/>
        </authorList>
    </citation>
    <scope>NUCLEOTIDE SEQUENCE</scope>
    <source>
        <strain evidence="3">KKN 215</strain>
    </source>
</reference>
<dbReference type="Pfam" id="PF01926">
    <property type="entry name" value="MMR_HSR1"/>
    <property type="match status" value="1"/>
</dbReference>